<dbReference type="SUPFAM" id="SSF56436">
    <property type="entry name" value="C-type lectin-like"/>
    <property type="match status" value="1"/>
</dbReference>
<keyword evidence="4" id="KW-1185">Reference proteome</keyword>
<evidence type="ECO:0000256" key="1">
    <source>
        <dbReference type="SAM" id="MobiDB-lite"/>
    </source>
</evidence>
<dbReference type="Proteomes" id="UP000694660">
    <property type="component" value="Unassembled WGS sequence"/>
</dbReference>
<reference evidence="4" key="1">
    <citation type="journal article" date="2022" name="ISME J.">
        <title>Genetic and phylogenetic analysis of dissimilatory iodate-reducing bacteria identifies potential niches across the world's oceans.</title>
        <authorList>
            <person name="Reyes-Umana V."/>
            <person name="Henning Z."/>
            <person name="Lee K."/>
            <person name="Barnum T.P."/>
            <person name="Coates J.D."/>
        </authorList>
    </citation>
    <scope>NUCLEOTIDE SEQUENCE [LARGE SCALE GENOMIC DNA]</scope>
    <source>
        <strain evidence="4">IR12</strain>
    </source>
</reference>
<feature type="region of interest" description="Disordered" evidence="1">
    <location>
        <begin position="98"/>
        <end position="120"/>
    </location>
</feature>
<dbReference type="Pfam" id="PF03781">
    <property type="entry name" value="FGE-sulfatase"/>
    <property type="match status" value="1"/>
</dbReference>
<dbReference type="Gene3D" id="3.90.1580.10">
    <property type="entry name" value="paralog of FGE (formylglycine-generating enzyme)"/>
    <property type="match status" value="1"/>
</dbReference>
<dbReference type="RefSeq" id="WP_214364114.1">
    <property type="nucleotide sequence ID" value="NZ_JAEKFT010000062.1"/>
</dbReference>
<accession>A0A944HA57</accession>
<feature type="domain" description="Sulfatase-modifying factor enzyme-like" evidence="2">
    <location>
        <begin position="33"/>
        <end position="101"/>
    </location>
</feature>
<evidence type="ECO:0000259" key="2">
    <source>
        <dbReference type="Pfam" id="PF03781"/>
    </source>
</evidence>
<dbReference type="EMBL" id="JAEKFT010000062">
    <property type="protein sequence ID" value="MBT0964193.1"/>
    <property type="molecule type" value="Genomic_DNA"/>
</dbReference>
<sequence>MRKQPPELHAALESLSEGSVEERVAKLRKKVIEDLVYVRGGSFMHGDFARLMGVEGVTRMTYNEDDKIVREIALSDFWISRYKTTYAEFDVFTDATGRKRTGMENEGKHRHPLGPLAPAG</sequence>
<organism evidence="3 4">
    <name type="scientific">Denitromonas iodatirespirans</name>
    <dbReference type="NCBI Taxonomy" id="2795389"/>
    <lineage>
        <taxon>Bacteria</taxon>
        <taxon>Pseudomonadati</taxon>
        <taxon>Pseudomonadota</taxon>
        <taxon>Betaproteobacteria</taxon>
        <taxon>Rhodocyclales</taxon>
        <taxon>Zoogloeaceae</taxon>
        <taxon>Denitromonas</taxon>
    </lineage>
</organism>
<name>A0A944HA57_DENI1</name>
<protein>
    <submittedName>
        <fullName evidence="3">SUMF1/EgtB/PvdO family nonheme iron enzyme</fullName>
    </submittedName>
</protein>
<dbReference type="InterPro" id="IPR042095">
    <property type="entry name" value="SUMF_sf"/>
</dbReference>
<dbReference type="AlphaFoldDB" id="A0A944HA57"/>
<dbReference type="InterPro" id="IPR005532">
    <property type="entry name" value="SUMF_dom"/>
</dbReference>
<evidence type="ECO:0000313" key="3">
    <source>
        <dbReference type="EMBL" id="MBT0964193.1"/>
    </source>
</evidence>
<dbReference type="InterPro" id="IPR016187">
    <property type="entry name" value="CTDL_fold"/>
</dbReference>
<evidence type="ECO:0000313" key="4">
    <source>
        <dbReference type="Proteomes" id="UP000694660"/>
    </source>
</evidence>
<comment type="caution">
    <text evidence="3">The sequence shown here is derived from an EMBL/GenBank/DDBJ whole genome shotgun (WGS) entry which is preliminary data.</text>
</comment>
<proteinExistence type="predicted"/>
<gene>
    <name evidence="3" type="ORF">I8J34_23695</name>
</gene>